<keyword evidence="1 4" id="KW-0560">Oxidoreductase</keyword>
<dbReference type="NCBIfam" id="NF006179">
    <property type="entry name" value="PRK08312.1"/>
    <property type="match status" value="1"/>
</dbReference>
<keyword evidence="5" id="KW-1185">Reference proteome</keyword>
<dbReference type="Proteomes" id="UP000244930">
    <property type="component" value="Chromosome"/>
</dbReference>
<dbReference type="Gene3D" id="3.40.920.10">
    <property type="entry name" value="Pyruvate-ferredoxin oxidoreductase, PFOR, domain III"/>
    <property type="match status" value="1"/>
</dbReference>
<evidence type="ECO:0000256" key="1">
    <source>
        <dbReference type="ARBA" id="ARBA00023002"/>
    </source>
</evidence>
<dbReference type="GO" id="GO:0043805">
    <property type="term" value="F:indolepyruvate ferredoxin oxidoreductase activity"/>
    <property type="evidence" value="ECO:0007669"/>
    <property type="project" value="UniProtKB-EC"/>
</dbReference>
<proteinExistence type="predicted"/>
<organism evidence="4 5">
    <name type="scientific">Parazoarcus communis</name>
    <dbReference type="NCBI Taxonomy" id="41977"/>
    <lineage>
        <taxon>Bacteria</taxon>
        <taxon>Pseudomonadati</taxon>
        <taxon>Pseudomonadota</taxon>
        <taxon>Betaproteobacteria</taxon>
        <taxon>Rhodocyclales</taxon>
        <taxon>Zoogloeaceae</taxon>
        <taxon>Parazoarcus</taxon>
    </lineage>
</organism>
<evidence type="ECO:0000259" key="3">
    <source>
        <dbReference type="Pfam" id="PF20169"/>
    </source>
</evidence>
<dbReference type="Pfam" id="PF01558">
    <property type="entry name" value="POR"/>
    <property type="match status" value="1"/>
</dbReference>
<feature type="domain" description="DUF6537" evidence="3">
    <location>
        <begin position="263"/>
        <end position="478"/>
    </location>
</feature>
<reference evidence="4 5" key="1">
    <citation type="submission" date="2017-06" db="EMBL/GenBank/DDBJ databases">
        <title>Azoarcus.</title>
        <authorList>
            <person name="Woo J.-H."/>
            <person name="Kim H.-S."/>
        </authorList>
    </citation>
    <scope>NUCLEOTIDE SEQUENCE [LARGE SCALE GENOMIC DNA]</scope>
    <source>
        <strain evidence="4 5">TSPY31</strain>
    </source>
</reference>
<feature type="domain" description="Pyruvate/ketoisovalerate oxidoreductase catalytic" evidence="2">
    <location>
        <begin position="24"/>
        <end position="215"/>
    </location>
</feature>
<keyword evidence="4" id="KW-0670">Pyruvate</keyword>
<dbReference type="RefSeq" id="WP_108948117.1">
    <property type="nucleotide sequence ID" value="NZ_CP022187.1"/>
</dbReference>
<name>A0A2U8GLT5_9RHOO</name>
<dbReference type="SUPFAM" id="SSF53323">
    <property type="entry name" value="Pyruvate-ferredoxin oxidoreductase, PFOR, domain III"/>
    <property type="match status" value="1"/>
</dbReference>
<evidence type="ECO:0000313" key="5">
    <source>
        <dbReference type="Proteomes" id="UP000244930"/>
    </source>
</evidence>
<accession>A0A2U8GLT5</accession>
<dbReference type="Pfam" id="PF20169">
    <property type="entry name" value="DUF6537"/>
    <property type="match status" value="1"/>
</dbReference>
<dbReference type="InterPro" id="IPR046667">
    <property type="entry name" value="DUF6537"/>
</dbReference>
<dbReference type="PANTHER" id="PTHR43854:SF1">
    <property type="entry name" value="INDOLEPYRUVATE OXIDOREDUCTASE SUBUNIT IORB"/>
    <property type="match status" value="1"/>
</dbReference>
<protein>
    <submittedName>
        <fullName evidence="4">Indolepyruvate oxidoreductase subunit B</fullName>
        <ecNumber evidence="4">1.2.7.8</ecNumber>
    </submittedName>
</protein>
<dbReference type="AlphaFoldDB" id="A0A2U8GLT5"/>
<dbReference type="PANTHER" id="PTHR43854">
    <property type="entry name" value="INDOLEPYRUVATE OXIDOREDUCTASE SUBUNIT IORB"/>
    <property type="match status" value="1"/>
</dbReference>
<evidence type="ECO:0000259" key="2">
    <source>
        <dbReference type="Pfam" id="PF01558"/>
    </source>
</evidence>
<dbReference type="KEGG" id="acom:CEW83_03565"/>
<dbReference type="EMBL" id="CP022187">
    <property type="protein sequence ID" value="AWI74410.1"/>
    <property type="molecule type" value="Genomic_DNA"/>
</dbReference>
<gene>
    <name evidence="4" type="ORF">CEW83_03565</name>
</gene>
<sequence length="537" mass="57902">MNTAKTDIVLHSGTPIKIAILAMGGQGGGVLADWIVEMAENAGWWAQTTSVPGVAQRTGATIYYLELIPESTAHAAGKPPTLAMMPTPGDLDLVVAAELMEAGRAMQRGLVTPDRTTLITSSHRSYAVGEKAALGNGIADPNKVIDAGRESAKRLMCFDLQEMAERAGSVISASLFGAIAGSGALPFAREAFEETVRHGGKGVEASLRAFALGFDAAQKAPSTPAAIDTSRPAPDVPERAANPEVQALLSKVKAGFPAEAHGMLVAGLRRLIDYQDIDYAAEYLQKCTELHALDARHGGEAHDWALTNAAAHRLAVAMSYDDVIRVADLKTRGSRFERVRQEVGANSDQLVYTTEYMHPRLEEICGTLPTGLGRWLEQSKGFGGFVKRRMEKGRRVKTGTLTWFLALYAVSGMRRFRRSLLRHQIETAQIREWLDRVVRLAGNGNYALAVEVLHCRRIVKGYSGTHDRGDKRFASLMNAADKLVGQKDGAATLQKLLKAAMADEEGRQLETQLGLLLGAGASNMTQPANAMFSRQAA</sequence>
<dbReference type="InterPro" id="IPR002869">
    <property type="entry name" value="Pyrv_flavodox_OxRed_cen"/>
</dbReference>
<evidence type="ECO:0000313" key="4">
    <source>
        <dbReference type="EMBL" id="AWI74410.1"/>
    </source>
</evidence>
<dbReference type="InterPro" id="IPR052198">
    <property type="entry name" value="IorB_Oxidoreductase"/>
</dbReference>
<dbReference type="EC" id="1.2.7.8" evidence="4"/>
<dbReference type="InterPro" id="IPR019752">
    <property type="entry name" value="Pyrv/ketoisovalerate_OxRed_cat"/>
</dbReference>